<proteinExistence type="predicted"/>
<dbReference type="AlphaFoldDB" id="A0A3D9V7W4"/>
<comment type="caution">
    <text evidence="2">The sequence shown here is derived from an EMBL/GenBank/DDBJ whole genome shotgun (WGS) entry which is preliminary data.</text>
</comment>
<reference evidence="2 3" key="1">
    <citation type="submission" date="2018-08" db="EMBL/GenBank/DDBJ databases">
        <title>Sequencing the genomes of 1000 actinobacteria strains.</title>
        <authorList>
            <person name="Klenk H.-P."/>
        </authorList>
    </citation>
    <scope>NUCLEOTIDE SEQUENCE [LARGE SCALE GENOMIC DNA]</scope>
    <source>
        <strain evidence="2 3">DSM 22891</strain>
    </source>
</reference>
<dbReference type="SUPFAM" id="SSF51569">
    <property type="entry name" value="Aldolase"/>
    <property type="match status" value="1"/>
</dbReference>
<sequence length="352" mass="38315">MAPTLPPDVARLLAEGCVIPAHPLALNERRQLDERRQRALTRYYIAAGAGGVAVGVHTTQFAIRSAGLFEPVLELARETIDQEVGDRPFLRIAGAIGDVRQAVREAEIAAELGYHAVLLGPTTSAVDEQELLLRAKAVGEVLPVMGFYLQEAVGGRYLSRNFWRALADLPCVVAAKIAPFDRYRTLEAVQGIAEADRGDEVALYTGNDDTIITDLLTPVMVDVGGGRVVRRRIVGGLLGQWAVWTRQAVRLLERARRAWAGDDAELRALLELSPSLTAANAAVFDAANNFAGCIAGVHEVLRRQGLLAGTWCLDPHETLSPGQAEEIARVCAAYPELTDDDFVAEHRDEWLR</sequence>
<organism evidence="2 3">
    <name type="scientific">Thermasporomyces composti</name>
    <dbReference type="NCBI Taxonomy" id="696763"/>
    <lineage>
        <taxon>Bacteria</taxon>
        <taxon>Bacillati</taxon>
        <taxon>Actinomycetota</taxon>
        <taxon>Actinomycetes</taxon>
        <taxon>Propionibacteriales</taxon>
        <taxon>Nocardioidaceae</taxon>
        <taxon>Thermasporomyces</taxon>
    </lineage>
</organism>
<dbReference type="EMBL" id="QTUC01000001">
    <property type="protein sequence ID" value="REF35125.1"/>
    <property type="molecule type" value="Genomic_DNA"/>
</dbReference>
<dbReference type="Gene3D" id="3.20.20.70">
    <property type="entry name" value="Aldolase class I"/>
    <property type="match status" value="1"/>
</dbReference>
<dbReference type="GO" id="GO:0008840">
    <property type="term" value="F:4-hydroxy-tetrahydrodipicolinate synthase activity"/>
    <property type="evidence" value="ECO:0007669"/>
    <property type="project" value="TreeGrafter"/>
</dbReference>
<accession>A0A3D9V7W4</accession>
<dbReference type="Proteomes" id="UP000256485">
    <property type="component" value="Unassembled WGS sequence"/>
</dbReference>
<evidence type="ECO:0000256" key="1">
    <source>
        <dbReference type="ARBA" id="ARBA00023239"/>
    </source>
</evidence>
<protein>
    <submittedName>
        <fullName evidence="2">Dihydrodipicolinate synthase/N-acetylneuraminate lyase</fullName>
    </submittedName>
</protein>
<dbReference type="SMART" id="SM01130">
    <property type="entry name" value="DHDPS"/>
    <property type="match status" value="1"/>
</dbReference>
<gene>
    <name evidence="2" type="ORF">DFJ64_0496</name>
</gene>
<dbReference type="PANTHER" id="PTHR12128">
    <property type="entry name" value="DIHYDRODIPICOLINATE SYNTHASE"/>
    <property type="match status" value="1"/>
</dbReference>
<dbReference type="InterPro" id="IPR002220">
    <property type="entry name" value="DapA-like"/>
</dbReference>
<evidence type="ECO:0000313" key="3">
    <source>
        <dbReference type="Proteomes" id="UP000256485"/>
    </source>
</evidence>
<dbReference type="PANTHER" id="PTHR12128:SF51">
    <property type="entry name" value="BLL4205 PROTEIN"/>
    <property type="match status" value="1"/>
</dbReference>
<keyword evidence="1 2" id="KW-0456">Lyase</keyword>
<dbReference type="OrthoDB" id="9770698at2"/>
<name>A0A3D9V7W4_THECX</name>
<dbReference type="InterPro" id="IPR013785">
    <property type="entry name" value="Aldolase_TIM"/>
</dbReference>
<dbReference type="RefSeq" id="WP_115848961.1">
    <property type="nucleotide sequence ID" value="NZ_QTUC01000001.1"/>
</dbReference>
<evidence type="ECO:0000313" key="2">
    <source>
        <dbReference type="EMBL" id="REF35125.1"/>
    </source>
</evidence>
<keyword evidence="3" id="KW-1185">Reference proteome</keyword>